<protein>
    <submittedName>
        <fullName evidence="5">Acetolactate synthase-1/2/3 large subunit</fullName>
    </submittedName>
</protein>
<dbReference type="Gene3D" id="3.40.50.1220">
    <property type="entry name" value="TPP-binding domain"/>
    <property type="match status" value="1"/>
</dbReference>
<dbReference type="Pfam" id="PF02775">
    <property type="entry name" value="TPP_enzyme_C"/>
    <property type="match status" value="1"/>
</dbReference>
<sequence>MNGAQALLRSLLASGVDTCFANPGTSEMHFVAALDAVPRMRAVLTLFEGVATGAADGYARMADRPAATLLHLGPGLGNGLANLHNARRAGTPVVNVVGDHATTHAKYDAPLQSDIAAIAGAVSGWVRHGALSAEIGADAAAAVAAARAGQVATLVLPADVSWDDGGEPVTEPLPVAPPTPVAPDALRAAADALSSGEPCVLLVGGDATRAAGLAAADRIAAATGARVLAETFPTRLERGAGVARVDRLAYQVDAAVQQLAGAHHLVLAGARSPVSFFAYPGKPSDLVPPGCEVHALAARAGALADGAATAALEELADLLAPGTTARLAPAARPELPTGPLTAASAAAVVGALLPEGAVVVDESVTSGRGLPATTAGAPRHDWLALTGGAIGYGLPAATGAAVACPDRPVWCLQADGSAMYTISALWTHAREGLDVTTVIYHNSAYAILRMELQQVGAAGALGADGARARALLDLGGPELDFVALARGMGVPGVRATTAEELADALRRAAAEPGPHLVEAVLPPPVP</sequence>
<comment type="similarity">
    <text evidence="1">Belongs to the TPP enzyme family.</text>
</comment>
<dbReference type="PANTHER" id="PTHR18968:SF86">
    <property type="entry name" value="ACETOLACTATE SYNTHASE LARGE SUBUNIT ILVX-RELATED"/>
    <property type="match status" value="1"/>
</dbReference>
<organism evidence="5 6">
    <name type="scientific">Pseudonocardia kunmingensis</name>
    <dbReference type="NCBI Taxonomy" id="630975"/>
    <lineage>
        <taxon>Bacteria</taxon>
        <taxon>Bacillati</taxon>
        <taxon>Actinomycetota</taxon>
        <taxon>Actinomycetes</taxon>
        <taxon>Pseudonocardiales</taxon>
        <taxon>Pseudonocardiaceae</taxon>
        <taxon>Pseudonocardia</taxon>
    </lineage>
</organism>
<keyword evidence="2" id="KW-0786">Thiamine pyrophosphate</keyword>
<dbReference type="PANTHER" id="PTHR18968">
    <property type="entry name" value="THIAMINE PYROPHOSPHATE ENZYMES"/>
    <property type="match status" value="1"/>
</dbReference>
<dbReference type="Proteomes" id="UP000315677">
    <property type="component" value="Unassembled WGS sequence"/>
</dbReference>
<comment type="caution">
    <text evidence="5">The sequence shown here is derived from an EMBL/GenBank/DDBJ whole genome shotgun (WGS) entry which is preliminary data.</text>
</comment>
<dbReference type="Pfam" id="PF02776">
    <property type="entry name" value="TPP_enzyme_N"/>
    <property type="match status" value="1"/>
</dbReference>
<evidence type="ECO:0000256" key="1">
    <source>
        <dbReference type="ARBA" id="ARBA00007812"/>
    </source>
</evidence>
<dbReference type="CDD" id="cd02002">
    <property type="entry name" value="TPP_BFDC"/>
    <property type="match status" value="1"/>
</dbReference>
<name>A0A543D383_9PSEU</name>
<dbReference type="InterPro" id="IPR029061">
    <property type="entry name" value="THDP-binding"/>
</dbReference>
<dbReference type="GO" id="GO:0003984">
    <property type="term" value="F:acetolactate synthase activity"/>
    <property type="evidence" value="ECO:0007669"/>
    <property type="project" value="TreeGrafter"/>
</dbReference>
<dbReference type="InterPro" id="IPR011766">
    <property type="entry name" value="TPP_enzyme_TPP-bd"/>
</dbReference>
<feature type="domain" description="Thiamine pyrophosphate enzyme N-terminal TPP-binding" evidence="4">
    <location>
        <begin position="1"/>
        <end position="108"/>
    </location>
</feature>
<evidence type="ECO:0000313" key="6">
    <source>
        <dbReference type="Proteomes" id="UP000315677"/>
    </source>
</evidence>
<dbReference type="CDD" id="cd07035">
    <property type="entry name" value="TPP_PYR_POX_like"/>
    <property type="match status" value="1"/>
</dbReference>
<evidence type="ECO:0000259" key="4">
    <source>
        <dbReference type="Pfam" id="PF02776"/>
    </source>
</evidence>
<dbReference type="GO" id="GO:0000287">
    <property type="term" value="F:magnesium ion binding"/>
    <property type="evidence" value="ECO:0007669"/>
    <property type="project" value="UniProtKB-ARBA"/>
</dbReference>
<evidence type="ECO:0000259" key="3">
    <source>
        <dbReference type="Pfam" id="PF02775"/>
    </source>
</evidence>
<evidence type="ECO:0000256" key="2">
    <source>
        <dbReference type="ARBA" id="ARBA00023052"/>
    </source>
</evidence>
<accession>A0A543D383</accession>
<dbReference type="RefSeq" id="WP_142060700.1">
    <property type="nucleotide sequence ID" value="NZ_VFPA01000005.1"/>
</dbReference>
<dbReference type="Gene3D" id="3.40.50.970">
    <property type="match status" value="2"/>
</dbReference>
<keyword evidence="6" id="KW-1185">Reference proteome</keyword>
<reference evidence="5 6" key="1">
    <citation type="submission" date="2019-06" db="EMBL/GenBank/DDBJ databases">
        <title>Sequencing the genomes of 1000 actinobacteria strains.</title>
        <authorList>
            <person name="Klenk H.-P."/>
        </authorList>
    </citation>
    <scope>NUCLEOTIDE SEQUENCE [LARGE SCALE GENOMIC DNA]</scope>
    <source>
        <strain evidence="5 6">DSM 45301</strain>
    </source>
</reference>
<dbReference type="AlphaFoldDB" id="A0A543D383"/>
<dbReference type="OrthoDB" id="2443624at2"/>
<dbReference type="EMBL" id="VFPA01000005">
    <property type="protein sequence ID" value="TQM03793.1"/>
    <property type="molecule type" value="Genomic_DNA"/>
</dbReference>
<feature type="domain" description="Thiamine pyrophosphate enzyme TPP-binding" evidence="3">
    <location>
        <begin position="379"/>
        <end position="518"/>
    </location>
</feature>
<dbReference type="InterPro" id="IPR012001">
    <property type="entry name" value="Thiamin_PyroP_enz_TPP-bd_dom"/>
</dbReference>
<dbReference type="GO" id="GO:0030976">
    <property type="term" value="F:thiamine pyrophosphate binding"/>
    <property type="evidence" value="ECO:0007669"/>
    <property type="project" value="InterPro"/>
</dbReference>
<dbReference type="InterPro" id="IPR045229">
    <property type="entry name" value="TPP_enz"/>
</dbReference>
<evidence type="ECO:0000313" key="5">
    <source>
        <dbReference type="EMBL" id="TQM03793.1"/>
    </source>
</evidence>
<dbReference type="NCBIfam" id="NF005760">
    <property type="entry name" value="PRK07586.1"/>
    <property type="match status" value="1"/>
</dbReference>
<dbReference type="GO" id="GO:0050660">
    <property type="term" value="F:flavin adenine dinucleotide binding"/>
    <property type="evidence" value="ECO:0007669"/>
    <property type="project" value="TreeGrafter"/>
</dbReference>
<dbReference type="SUPFAM" id="SSF52518">
    <property type="entry name" value="Thiamin diphosphate-binding fold (THDP-binding)"/>
    <property type="match status" value="2"/>
</dbReference>
<proteinExistence type="inferred from homology"/>
<gene>
    <name evidence="5" type="ORF">FB558_6818</name>
</gene>